<proteinExistence type="predicted"/>
<organism evidence="4 5">
    <name type="scientific">Streptomyces tricolor</name>
    <dbReference type="NCBI Taxonomy" id="68277"/>
    <lineage>
        <taxon>Bacteria</taxon>
        <taxon>Bacillati</taxon>
        <taxon>Actinomycetota</taxon>
        <taxon>Actinomycetes</taxon>
        <taxon>Kitasatosporales</taxon>
        <taxon>Streptomycetaceae</taxon>
        <taxon>Streptomyces</taxon>
        <taxon>Streptomyces violaceoruber group</taxon>
    </lineage>
</organism>
<keyword evidence="2" id="KW-0804">Transcription</keyword>
<reference evidence="4 5" key="1">
    <citation type="submission" date="2022-01" db="EMBL/GenBank/DDBJ databases">
        <title>Draft Genome Sequences of Seven Type Strains of the Genus Streptomyces.</title>
        <authorList>
            <person name="Aziz S."/>
            <person name="Coretto E."/>
            <person name="Chronakova A."/>
            <person name="Sproer C."/>
            <person name="Huber K."/>
            <person name="Nouioui I."/>
            <person name="Gross H."/>
        </authorList>
    </citation>
    <scope>NUCLEOTIDE SEQUENCE [LARGE SCALE GENOMIC DNA]</scope>
    <source>
        <strain evidence="4 5">DSM 41685</strain>
    </source>
</reference>
<dbReference type="InterPro" id="IPR001034">
    <property type="entry name" value="DeoR_HTH"/>
</dbReference>
<gene>
    <name evidence="4" type="ORF">L0F81_25155</name>
</gene>
<keyword evidence="5" id="KW-1185">Reference proteome</keyword>
<feature type="domain" description="HTH deoR-type" evidence="3">
    <location>
        <begin position="7"/>
        <end position="56"/>
    </location>
</feature>
<comment type="caution">
    <text evidence="4">The sequence shown here is derived from an EMBL/GenBank/DDBJ whole genome shotgun (WGS) entry which is preliminary data.</text>
</comment>
<name>A0ABS9JLT8_9ACTN</name>
<evidence type="ECO:0000256" key="2">
    <source>
        <dbReference type="ARBA" id="ARBA00023163"/>
    </source>
</evidence>
<accession>A0ABS9JLT8</accession>
<dbReference type="EMBL" id="JAKKZF010000111">
    <property type="protein sequence ID" value="MCG0066531.1"/>
    <property type="molecule type" value="Genomic_DNA"/>
</dbReference>
<evidence type="ECO:0000313" key="4">
    <source>
        <dbReference type="EMBL" id="MCG0066531.1"/>
    </source>
</evidence>
<dbReference type="Pfam" id="PF08220">
    <property type="entry name" value="HTH_DeoR"/>
    <property type="match status" value="1"/>
</dbReference>
<sequence length="75" mass="8803">MSTAQQRRTRLLDTIREQPHEVRTGEVMALYRANGWGPSRTTARRDLQYLARHGQLAEHGPVNDRFYTLRKDVRP</sequence>
<dbReference type="RefSeq" id="WP_143649921.1">
    <property type="nucleotide sequence ID" value="NZ_JAKKZF010000111.1"/>
</dbReference>
<evidence type="ECO:0000313" key="5">
    <source>
        <dbReference type="Proteomes" id="UP001299012"/>
    </source>
</evidence>
<protein>
    <submittedName>
        <fullName evidence="4">DeoR family transcriptional regulator</fullName>
    </submittedName>
</protein>
<keyword evidence="1" id="KW-0805">Transcription regulation</keyword>
<dbReference type="Proteomes" id="UP001299012">
    <property type="component" value="Unassembled WGS sequence"/>
</dbReference>
<evidence type="ECO:0000256" key="1">
    <source>
        <dbReference type="ARBA" id="ARBA00023015"/>
    </source>
</evidence>
<evidence type="ECO:0000259" key="3">
    <source>
        <dbReference type="Pfam" id="PF08220"/>
    </source>
</evidence>